<dbReference type="Pfam" id="PF01663">
    <property type="entry name" value="Phosphodiest"/>
    <property type="match status" value="1"/>
</dbReference>
<dbReference type="InterPro" id="IPR017850">
    <property type="entry name" value="Alkaline_phosphatase_core_sf"/>
</dbReference>
<reference evidence="1 2" key="1">
    <citation type="submission" date="2022-04" db="EMBL/GenBank/DDBJ databases">
        <title>Human microbiome associated bacterial genomes.</title>
        <authorList>
            <person name="Sandstrom S."/>
            <person name="Salamzade R."/>
            <person name="Kalan L.R."/>
        </authorList>
    </citation>
    <scope>NUCLEOTIDE SEQUENCE [LARGE SCALE GENOMIC DNA]</scope>
    <source>
        <strain evidence="2">p3-SID1799</strain>
    </source>
</reference>
<sequence>MNPMVLSAESGKPTLADVLPNCVSALRGETGSMGLPPVDQAVVLLVDGLGAVNLKPNTAYARRMVTTWGKRDLAFSFPSTTASAIATLTTGERAGVHGMLGYAVLDRSSGTVRNQLSGWGDGMDPATWQPCPTIFEQLAEGPDALPSFVVGVPAYAESGLTQACLRGAEYVTASSIMERIEATLELLAREPRCLIYCYVAELDQAGHRYGAESSEWLAALEELDQAVGVLTQYLPSRAGLIITADHGMVDVPHTRHIDMEYASPLLEGVAHIGGEPRLRHLYLEDASATATERLLERWREHDGHRALIVSREDAISAGWFGATVTEAARSRIGDILIATQKLVGYYPEDVTGHGRMIVGQHGSIAPEECIVPVIRHGAFARN</sequence>
<dbReference type="EMBL" id="JALXSQ010000035">
    <property type="protein sequence ID" value="MCT2043308.1"/>
    <property type="molecule type" value="Genomic_DNA"/>
</dbReference>
<dbReference type="Proteomes" id="UP001525379">
    <property type="component" value="Unassembled WGS sequence"/>
</dbReference>
<proteinExistence type="predicted"/>
<keyword evidence="2" id="KW-1185">Reference proteome</keyword>
<accession>A0ABT2HYB2</accession>
<evidence type="ECO:0000313" key="2">
    <source>
        <dbReference type="Proteomes" id="UP001525379"/>
    </source>
</evidence>
<name>A0ABT2HYB2_9MICO</name>
<dbReference type="InterPro" id="IPR002591">
    <property type="entry name" value="Phosphodiest/P_Trfase"/>
</dbReference>
<dbReference type="SUPFAM" id="SSF53649">
    <property type="entry name" value="Alkaline phosphatase-like"/>
    <property type="match status" value="1"/>
</dbReference>
<protein>
    <submittedName>
        <fullName evidence="1">Alkaline phosphatase family protein</fullName>
    </submittedName>
</protein>
<dbReference type="PANTHER" id="PTHR10151">
    <property type="entry name" value="ECTONUCLEOTIDE PYROPHOSPHATASE/PHOSPHODIESTERASE"/>
    <property type="match status" value="1"/>
</dbReference>
<comment type="caution">
    <text evidence="1">The sequence shown here is derived from an EMBL/GenBank/DDBJ whole genome shotgun (WGS) entry which is preliminary data.</text>
</comment>
<gene>
    <name evidence="1" type="ORF">M3D15_08195</name>
</gene>
<dbReference type="PANTHER" id="PTHR10151:SF120">
    <property type="entry name" value="BIS(5'-ADENOSYL)-TRIPHOSPHATASE"/>
    <property type="match status" value="1"/>
</dbReference>
<dbReference type="Gene3D" id="3.40.720.10">
    <property type="entry name" value="Alkaline Phosphatase, subunit A"/>
    <property type="match status" value="1"/>
</dbReference>
<organism evidence="1 2">
    <name type="scientific">Pseudoclavibacter albus</name>
    <dbReference type="NCBI Taxonomy" id="272241"/>
    <lineage>
        <taxon>Bacteria</taxon>
        <taxon>Bacillati</taxon>
        <taxon>Actinomycetota</taxon>
        <taxon>Actinomycetes</taxon>
        <taxon>Micrococcales</taxon>
        <taxon>Microbacteriaceae</taxon>
        <taxon>Pseudoclavibacter</taxon>
    </lineage>
</organism>
<dbReference type="RefSeq" id="WP_260104512.1">
    <property type="nucleotide sequence ID" value="NZ_JALXSQ010000035.1"/>
</dbReference>
<evidence type="ECO:0000313" key="1">
    <source>
        <dbReference type="EMBL" id="MCT2043308.1"/>
    </source>
</evidence>